<evidence type="ECO:0000313" key="2">
    <source>
        <dbReference type="EMBL" id="PCH58626.1"/>
    </source>
</evidence>
<organism evidence="2 3">
    <name type="scientific">SAR86 cluster bacterium</name>
    <dbReference type="NCBI Taxonomy" id="2030880"/>
    <lineage>
        <taxon>Bacteria</taxon>
        <taxon>Pseudomonadati</taxon>
        <taxon>Pseudomonadota</taxon>
        <taxon>Gammaproteobacteria</taxon>
        <taxon>SAR86 cluster</taxon>
    </lineage>
</organism>
<evidence type="ECO:0000313" key="3">
    <source>
        <dbReference type="Proteomes" id="UP000218172"/>
    </source>
</evidence>
<name>A0A2A4MG92_9GAMM</name>
<evidence type="ECO:0000256" key="1">
    <source>
        <dbReference type="SAM" id="Phobius"/>
    </source>
</evidence>
<comment type="caution">
    <text evidence="2">The sequence shown here is derived from an EMBL/GenBank/DDBJ whole genome shotgun (WGS) entry which is preliminary data.</text>
</comment>
<sequence length="61" mass="7149">MANTGRSFATLCNFSLYMIFTKNKKYEPFISLTQILIIFNKLGIHGLLLLNFHEIKKLNRE</sequence>
<dbReference type="AlphaFoldDB" id="A0A2A4MG92"/>
<gene>
    <name evidence="2" type="ORF">COC19_08345</name>
</gene>
<dbReference type="EMBL" id="NVQR01000157">
    <property type="protein sequence ID" value="PCH58626.1"/>
    <property type="molecule type" value="Genomic_DNA"/>
</dbReference>
<accession>A0A2A4MG92</accession>
<keyword evidence="1" id="KW-1133">Transmembrane helix</keyword>
<dbReference type="Proteomes" id="UP000218172">
    <property type="component" value="Unassembled WGS sequence"/>
</dbReference>
<keyword evidence="1" id="KW-0472">Membrane</keyword>
<protein>
    <submittedName>
        <fullName evidence="2">Uncharacterized protein</fullName>
    </submittedName>
</protein>
<reference evidence="3" key="1">
    <citation type="submission" date="2017-08" db="EMBL/GenBank/DDBJ databases">
        <title>A dynamic microbial community with high functional redundancy inhabits the cold, oxic subseafloor aquifer.</title>
        <authorList>
            <person name="Tully B.J."/>
            <person name="Wheat C.G."/>
            <person name="Glazer B.T."/>
            <person name="Huber J.A."/>
        </authorList>
    </citation>
    <scope>NUCLEOTIDE SEQUENCE [LARGE SCALE GENOMIC DNA]</scope>
</reference>
<proteinExistence type="predicted"/>
<feature type="transmembrane region" description="Helical" evidence="1">
    <location>
        <begin position="29"/>
        <end position="50"/>
    </location>
</feature>
<keyword evidence="1" id="KW-0812">Transmembrane</keyword>